<comment type="similarity">
    <text evidence="1">Belongs to the carnosine N-methyltransferase family.</text>
</comment>
<dbReference type="InterPro" id="IPR001623">
    <property type="entry name" value="DnaJ_domain"/>
</dbReference>
<accession>A0AA36NH80</accession>
<dbReference type="PANTHER" id="PTHR12303">
    <property type="entry name" value="CARNOSINE N-METHYLTRANSFERASE"/>
    <property type="match status" value="1"/>
</dbReference>
<proteinExistence type="inferred from homology"/>
<evidence type="ECO:0000256" key="4">
    <source>
        <dbReference type="ARBA" id="ARBA00022679"/>
    </source>
</evidence>
<dbReference type="EMBL" id="CAUJNA010003655">
    <property type="protein sequence ID" value="CAJ1407032.1"/>
    <property type="molecule type" value="Genomic_DNA"/>
</dbReference>
<keyword evidence="4" id="KW-0808">Transferase</keyword>
<dbReference type="Pfam" id="PF13847">
    <property type="entry name" value="Methyltransf_31"/>
    <property type="match status" value="1"/>
</dbReference>
<dbReference type="Gene3D" id="3.40.50.150">
    <property type="entry name" value="Vaccinia Virus protein VP39"/>
    <property type="match status" value="2"/>
</dbReference>
<gene>
    <name evidence="7" type="ORF">EVOR1521_LOCUS28834</name>
</gene>
<evidence type="ECO:0000256" key="5">
    <source>
        <dbReference type="ARBA" id="ARBA00022691"/>
    </source>
</evidence>
<dbReference type="InterPro" id="IPR036869">
    <property type="entry name" value="J_dom_sf"/>
</dbReference>
<dbReference type="Pfam" id="PF07942">
    <property type="entry name" value="CARME"/>
    <property type="match status" value="1"/>
</dbReference>
<comment type="caution">
    <text evidence="7">The sequence shown here is derived from an EMBL/GenBank/DDBJ whole genome shotgun (WGS) entry which is preliminary data.</text>
</comment>
<reference evidence="7" key="1">
    <citation type="submission" date="2023-08" db="EMBL/GenBank/DDBJ databases">
        <authorList>
            <person name="Chen Y."/>
            <person name="Shah S."/>
            <person name="Dougan E. K."/>
            <person name="Thang M."/>
            <person name="Chan C."/>
        </authorList>
    </citation>
    <scope>NUCLEOTIDE SEQUENCE</scope>
</reference>
<evidence type="ECO:0000256" key="3">
    <source>
        <dbReference type="ARBA" id="ARBA00022603"/>
    </source>
</evidence>
<evidence type="ECO:0000313" key="8">
    <source>
        <dbReference type="Proteomes" id="UP001178507"/>
    </source>
</evidence>
<keyword evidence="8" id="KW-1185">Reference proteome</keyword>
<organism evidence="7 8">
    <name type="scientific">Effrenium voratum</name>
    <dbReference type="NCBI Taxonomy" id="2562239"/>
    <lineage>
        <taxon>Eukaryota</taxon>
        <taxon>Sar</taxon>
        <taxon>Alveolata</taxon>
        <taxon>Dinophyceae</taxon>
        <taxon>Suessiales</taxon>
        <taxon>Symbiodiniaceae</taxon>
        <taxon>Effrenium</taxon>
    </lineage>
</organism>
<sequence>MGLVPFGELKSYFQKLELETPGGLCSSRGIDSSVVVVGCGTSNLSADLQEVFGFRQVLSIDYSDAVISHMKARFGSCDALSFHQADLTQPCGHVVPDGTADLVVDKSTLDCLLCSEGAVGLICNISRMLRVGGLYVVISFHEAEFLVGFLSLAFTVESVTSLKRSTGADVRALSLRKTAEEGACCLRARLQSWEARRKSLLTPRRAETMEAAWLASSRTGAVDQPCLPIEEAYLAMFTDTERREYMLADFESDLAEFRPGCAGLTFLDAKDVTDVRADPGAVAATLTVVGKLEELLEKEAQTAEKGSRGINTPVGTKPVQTLLQTFVREWSAEGLQERGACFEKLLGAMEKSAKEASRVLLPASSLGRLAFDVASRGHSVEACEGRLLQWYGMELIRQHSSTEALRPQPFALNTCNRLKFSDNHRATPIPDVDVKDMLPRQRFGDFTTLYDASDAKESFDCLLSAYALDLSPNVFRFVRTAAHVLRPGGLWANFGPLAYDSDHDEGPMWRRQPDYYEVLGLARTATADDIRRAYRFLNDPSRRAAYDSGKLERQDSEPTFTTNMAHDLFRDVFGAEFARRLTEAAGHASNAVAGTIDLVAESETFKAAKRATTTGISKAAESMGNSHVVKSAVAQHLGTLTDKANSKLADKERAECLSKQALELQRRRLDEHCLKVAQEKSARGSRKMNWWESTWEWLNGDQAAADLLADKKASTETKKLQAQLLWAKTAWQKAASDLDEARWQASEAEKKELSALQQGASLQDAAEAGAFMVNSFLDRVRWGEGDSRRARRSVA</sequence>
<dbReference type="InterPro" id="IPR012901">
    <property type="entry name" value="CARME"/>
</dbReference>
<dbReference type="SUPFAM" id="SSF46565">
    <property type="entry name" value="Chaperone J-domain"/>
    <property type="match status" value="1"/>
</dbReference>
<dbReference type="SMART" id="SM01296">
    <property type="entry name" value="N2227"/>
    <property type="match status" value="1"/>
</dbReference>
<feature type="domain" description="J" evidence="6">
    <location>
        <begin position="514"/>
        <end position="586"/>
    </location>
</feature>
<dbReference type="CDD" id="cd06257">
    <property type="entry name" value="DnaJ"/>
    <property type="match status" value="1"/>
</dbReference>
<keyword evidence="3" id="KW-0489">Methyltransferase</keyword>
<dbReference type="PANTHER" id="PTHR12303:SF6">
    <property type="entry name" value="CARNOSINE N-METHYLTRANSFERASE"/>
    <property type="match status" value="1"/>
</dbReference>
<dbReference type="GO" id="GO:0030735">
    <property type="term" value="F:carnosine N-methyltransferase activity"/>
    <property type="evidence" value="ECO:0007669"/>
    <property type="project" value="UniProtKB-EC"/>
</dbReference>
<evidence type="ECO:0000259" key="6">
    <source>
        <dbReference type="PROSITE" id="PS50076"/>
    </source>
</evidence>
<dbReference type="EC" id="2.1.1.22" evidence="2"/>
<dbReference type="InterPro" id="IPR029063">
    <property type="entry name" value="SAM-dependent_MTases_sf"/>
</dbReference>
<dbReference type="Proteomes" id="UP001178507">
    <property type="component" value="Unassembled WGS sequence"/>
</dbReference>
<dbReference type="InterPro" id="IPR025714">
    <property type="entry name" value="Methyltranfer_dom"/>
</dbReference>
<evidence type="ECO:0000313" key="7">
    <source>
        <dbReference type="EMBL" id="CAJ1407032.1"/>
    </source>
</evidence>
<dbReference type="PROSITE" id="PS50076">
    <property type="entry name" value="DNAJ_2"/>
    <property type="match status" value="1"/>
</dbReference>
<protein>
    <recommendedName>
        <fullName evidence="2">carnosine N-methyltransferase</fullName>
        <ecNumber evidence="2">2.1.1.22</ecNumber>
    </recommendedName>
</protein>
<evidence type="ECO:0000256" key="2">
    <source>
        <dbReference type="ARBA" id="ARBA00012003"/>
    </source>
</evidence>
<evidence type="ECO:0000256" key="1">
    <source>
        <dbReference type="ARBA" id="ARBA00010086"/>
    </source>
</evidence>
<dbReference type="GO" id="GO:0032259">
    <property type="term" value="P:methylation"/>
    <property type="evidence" value="ECO:0007669"/>
    <property type="project" value="UniProtKB-KW"/>
</dbReference>
<dbReference type="SUPFAM" id="SSF53335">
    <property type="entry name" value="S-adenosyl-L-methionine-dependent methyltransferases"/>
    <property type="match status" value="2"/>
</dbReference>
<keyword evidence="5" id="KW-0949">S-adenosyl-L-methionine</keyword>
<name>A0AA36NH80_9DINO</name>
<dbReference type="AlphaFoldDB" id="A0AA36NH80"/>